<accession>A0ABY7PW92</accession>
<reference evidence="3" key="1">
    <citation type="submission" date="2022-12" db="EMBL/GenBank/DDBJ databases">
        <authorList>
            <person name="Mo P."/>
        </authorList>
    </citation>
    <scope>NUCLEOTIDE SEQUENCE [LARGE SCALE GENOMIC DNA]</scope>
    <source>
        <strain evidence="3">HUAS 3-15</strain>
    </source>
</reference>
<name>A0ABY7PW92_9ACTN</name>
<protein>
    <submittedName>
        <fullName evidence="2">Uncharacterized protein</fullName>
    </submittedName>
</protein>
<organism evidence="2 3">
    <name type="scientific">Kitasatospora cathayae</name>
    <dbReference type="NCBI Taxonomy" id="3004092"/>
    <lineage>
        <taxon>Bacteria</taxon>
        <taxon>Bacillati</taxon>
        <taxon>Actinomycetota</taxon>
        <taxon>Actinomycetes</taxon>
        <taxon>Kitasatosporales</taxon>
        <taxon>Streptomycetaceae</taxon>
        <taxon>Kitasatospora</taxon>
    </lineage>
</organism>
<sequence>MRREIAERLPDRPVRRRPRAQQALELVGGGDLEDAERAEDIGPQRGGRTVRVRRPASERDPSQPGRLRLRLRWIDGVGLVVATVGLDKALTGARGRLPVVVVAR</sequence>
<dbReference type="EMBL" id="CP115450">
    <property type="protein sequence ID" value="WBP84663.1"/>
    <property type="molecule type" value="Genomic_DNA"/>
</dbReference>
<feature type="compositionally biased region" description="Basic and acidic residues" evidence="1">
    <location>
        <begin position="1"/>
        <end position="13"/>
    </location>
</feature>
<evidence type="ECO:0000256" key="1">
    <source>
        <dbReference type="SAM" id="MobiDB-lite"/>
    </source>
</evidence>
<keyword evidence="3" id="KW-1185">Reference proteome</keyword>
<proteinExistence type="predicted"/>
<evidence type="ECO:0000313" key="3">
    <source>
        <dbReference type="Proteomes" id="UP001212821"/>
    </source>
</evidence>
<feature type="region of interest" description="Disordered" evidence="1">
    <location>
        <begin position="1"/>
        <end position="64"/>
    </location>
</feature>
<gene>
    <name evidence="2" type="ORF">O1G21_01555</name>
</gene>
<evidence type="ECO:0000313" key="2">
    <source>
        <dbReference type="EMBL" id="WBP84663.1"/>
    </source>
</evidence>
<dbReference type="RefSeq" id="WP_270140054.1">
    <property type="nucleotide sequence ID" value="NZ_CP115450.1"/>
</dbReference>
<dbReference type="Proteomes" id="UP001212821">
    <property type="component" value="Chromosome"/>
</dbReference>